<feature type="compositionally biased region" description="Polar residues" evidence="1">
    <location>
        <begin position="1"/>
        <end position="14"/>
    </location>
</feature>
<protein>
    <submittedName>
        <fullName evidence="3">Uncharacterized protein</fullName>
    </submittedName>
</protein>
<feature type="region of interest" description="Disordered" evidence="1">
    <location>
        <begin position="202"/>
        <end position="226"/>
    </location>
</feature>
<evidence type="ECO:0000313" key="2">
    <source>
        <dbReference type="Proteomes" id="UP000095280"/>
    </source>
</evidence>
<reference evidence="3" key="1">
    <citation type="submission" date="2016-11" db="UniProtKB">
        <authorList>
            <consortium name="WormBaseParasite"/>
        </authorList>
    </citation>
    <scope>IDENTIFICATION</scope>
</reference>
<name>A0A1I8GZH9_9PLAT</name>
<evidence type="ECO:0000313" key="3">
    <source>
        <dbReference type="WBParaSite" id="maker-uti_cns_0003782-snap-gene-0.4-mRNA-1"/>
    </source>
</evidence>
<feature type="region of interest" description="Disordered" evidence="1">
    <location>
        <begin position="238"/>
        <end position="277"/>
    </location>
</feature>
<dbReference type="Proteomes" id="UP000095280">
    <property type="component" value="Unplaced"/>
</dbReference>
<dbReference type="WBParaSite" id="maker-uti_cns_0003782-snap-gene-0.4-mRNA-1">
    <property type="protein sequence ID" value="maker-uti_cns_0003782-snap-gene-0.4-mRNA-1"/>
    <property type="gene ID" value="maker-uti_cns_0003782-snap-gene-0.4"/>
</dbReference>
<sequence length="436" mass="49112">MATNPNNHNLMPEQSDTDEKESNIPKQELSSEKRHHRHSGGSSHQEHHHQCHGGHDSSAHGSGLLWNLRKGYQLMKELLSPAQGPDSGINKRRSQLPCRLAKFANPTEGWQVVLDWLAKISPKLLEKRIVDEQSPHGNRLALSLPSPQFDKHGNFQGFDTAKPLVITDEFGSKLDEQLPTRIIRLLGSGDLLRLLAEHLTPPGTCNGADRQESTSTQQPPQKPRQDILQLPLSYETALSHHHHRNHHLHLHLPHHHHHSNSSHHHHHQHQHHLPPDVQTALNGCELNLTIFHRFLASLILSTAENSLDSAIEKKQHSEVNPEHFDDGDVGAEAGCELRVVLGQQFAECNAVTLLLRHHSSSLQSNSALSVMLLHLLSLMLVLGELDESPRTQDRQLINEILKLWENWLKWPLSPSGPSAELVEQVRMNYATLINNK</sequence>
<keyword evidence="2" id="KW-1185">Reference proteome</keyword>
<accession>A0A1I8GZH9</accession>
<feature type="compositionally biased region" description="Basic residues" evidence="1">
    <location>
        <begin position="239"/>
        <end position="272"/>
    </location>
</feature>
<organism evidence="2 3">
    <name type="scientific">Macrostomum lignano</name>
    <dbReference type="NCBI Taxonomy" id="282301"/>
    <lineage>
        <taxon>Eukaryota</taxon>
        <taxon>Metazoa</taxon>
        <taxon>Spiralia</taxon>
        <taxon>Lophotrochozoa</taxon>
        <taxon>Platyhelminthes</taxon>
        <taxon>Rhabditophora</taxon>
        <taxon>Macrostomorpha</taxon>
        <taxon>Macrostomida</taxon>
        <taxon>Macrostomidae</taxon>
        <taxon>Macrostomum</taxon>
    </lineage>
</organism>
<proteinExistence type="predicted"/>
<feature type="region of interest" description="Disordered" evidence="1">
    <location>
        <begin position="1"/>
        <end position="59"/>
    </location>
</feature>
<evidence type="ECO:0000256" key="1">
    <source>
        <dbReference type="SAM" id="MobiDB-lite"/>
    </source>
</evidence>
<dbReference type="AlphaFoldDB" id="A0A1I8GZH9"/>